<dbReference type="Pfam" id="PF24568">
    <property type="entry name" value="CC_PcsB"/>
    <property type="match status" value="1"/>
</dbReference>
<feature type="domain" description="M23ase beta-sheet core" evidence="3">
    <location>
        <begin position="250"/>
        <end position="307"/>
    </location>
</feature>
<feature type="non-terminal residue" evidence="5">
    <location>
        <position position="1"/>
    </location>
</feature>
<dbReference type="CDD" id="cd12797">
    <property type="entry name" value="M23_peptidase"/>
    <property type="match status" value="1"/>
</dbReference>
<feature type="coiled-coil region" evidence="2">
    <location>
        <begin position="146"/>
        <end position="215"/>
    </location>
</feature>
<dbReference type="InterPro" id="IPR016047">
    <property type="entry name" value="M23ase_b-sheet_dom"/>
</dbReference>
<organism evidence="5">
    <name type="scientific">marine sediment metagenome</name>
    <dbReference type="NCBI Taxonomy" id="412755"/>
    <lineage>
        <taxon>unclassified sequences</taxon>
        <taxon>metagenomes</taxon>
        <taxon>ecological metagenomes</taxon>
    </lineage>
</organism>
<dbReference type="InterPro" id="IPR050570">
    <property type="entry name" value="Cell_wall_metabolism_enzyme"/>
</dbReference>
<dbReference type="PANTHER" id="PTHR21666">
    <property type="entry name" value="PEPTIDASE-RELATED"/>
    <property type="match status" value="1"/>
</dbReference>
<evidence type="ECO:0000313" key="5">
    <source>
        <dbReference type="EMBL" id="GAG64667.1"/>
    </source>
</evidence>
<proteinExistence type="predicted"/>
<evidence type="ECO:0000256" key="1">
    <source>
        <dbReference type="ARBA" id="ARBA00022729"/>
    </source>
</evidence>
<feature type="coiled-coil region" evidence="2">
    <location>
        <begin position="2"/>
        <end position="86"/>
    </location>
</feature>
<feature type="non-terminal residue" evidence="5">
    <location>
        <position position="307"/>
    </location>
</feature>
<keyword evidence="2" id="KW-0175">Coiled coil</keyword>
<dbReference type="EMBL" id="BART01003989">
    <property type="protein sequence ID" value="GAG64667.1"/>
    <property type="molecule type" value="Genomic_DNA"/>
</dbReference>
<evidence type="ECO:0000259" key="4">
    <source>
        <dbReference type="Pfam" id="PF24568"/>
    </source>
</evidence>
<dbReference type="InterPro" id="IPR057309">
    <property type="entry name" value="PcsB_CC"/>
</dbReference>
<dbReference type="Gene3D" id="6.10.250.3150">
    <property type="match status" value="1"/>
</dbReference>
<comment type="caution">
    <text evidence="5">The sequence shown here is derived from an EMBL/GenBank/DDBJ whole genome shotgun (WGS) entry which is preliminary data.</text>
</comment>
<sequence>QIQQEREETKEKIKEVTKQEQQYINQVGEVEGQLLGALSELDNLNSKLSQAKSEVDKATIGLVLKEEELKRIDDELKEKIKILNDRVAVIYKNGNSNILEVLLKAEDFLDFISRLKLMNLFAQQDTQNILEVKEKKTATIGIKKSIIDLREKQKEHEDKVKQLVMQAEQKAREIDDICNEKKNLLSRTTANKNALIRMEKELEIKEAEVTRILESYRYGTAPSGKFAWPVAGRIISGFGYRIHPIFGVRRFHSGIDLVAPYGTLVKAGDGGQVIQAGYFGGYGNSVMLYHGGGFATWYAHLSSINVS</sequence>
<evidence type="ECO:0000259" key="3">
    <source>
        <dbReference type="Pfam" id="PF01551"/>
    </source>
</evidence>
<dbReference type="GO" id="GO:0004222">
    <property type="term" value="F:metalloendopeptidase activity"/>
    <property type="evidence" value="ECO:0007669"/>
    <property type="project" value="TreeGrafter"/>
</dbReference>
<dbReference type="SUPFAM" id="SSF51261">
    <property type="entry name" value="Duplicated hybrid motif"/>
    <property type="match status" value="1"/>
</dbReference>
<feature type="domain" description="Peptidoglycan hydrolase PcsB coiled-coil" evidence="4">
    <location>
        <begin position="71"/>
        <end position="137"/>
    </location>
</feature>
<dbReference type="InterPro" id="IPR011055">
    <property type="entry name" value="Dup_hybrid_motif"/>
</dbReference>
<protein>
    <submittedName>
        <fullName evidence="5">Uncharacterized protein</fullName>
    </submittedName>
</protein>
<dbReference type="Gene3D" id="2.70.70.10">
    <property type="entry name" value="Glucose Permease (Domain IIA)"/>
    <property type="match status" value="1"/>
</dbReference>
<reference evidence="5" key="1">
    <citation type="journal article" date="2014" name="Front. Microbiol.">
        <title>High frequency of phylogenetically diverse reductive dehalogenase-homologous genes in deep subseafloor sedimentary metagenomes.</title>
        <authorList>
            <person name="Kawai M."/>
            <person name="Futagami T."/>
            <person name="Toyoda A."/>
            <person name="Takaki Y."/>
            <person name="Nishi S."/>
            <person name="Hori S."/>
            <person name="Arai W."/>
            <person name="Tsubouchi T."/>
            <person name="Morono Y."/>
            <person name="Uchiyama I."/>
            <person name="Ito T."/>
            <person name="Fujiyama A."/>
            <person name="Inagaki F."/>
            <person name="Takami H."/>
        </authorList>
    </citation>
    <scope>NUCLEOTIDE SEQUENCE</scope>
    <source>
        <strain evidence="5">Expedition CK06-06</strain>
    </source>
</reference>
<dbReference type="AlphaFoldDB" id="X1A3B7"/>
<keyword evidence="1" id="KW-0732">Signal</keyword>
<evidence type="ECO:0000256" key="2">
    <source>
        <dbReference type="SAM" id="Coils"/>
    </source>
</evidence>
<dbReference type="Pfam" id="PF01551">
    <property type="entry name" value="Peptidase_M23"/>
    <property type="match status" value="1"/>
</dbReference>
<accession>X1A3B7</accession>
<name>X1A3B7_9ZZZZ</name>
<dbReference type="PANTHER" id="PTHR21666:SF289">
    <property type="entry name" value="L-ALA--D-GLU ENDOPEPTIDASE"/>
    <property type="match status" value="1"/>
</dbReference>
<gene>
    <name evidence="5" type="ORF">S01H4_10433</name>
</gene>